<dbReference type="Proteomes" id="UP000426328">
    <property type="component" value="Chromosome"/>
</dbReference>
<evidence type="ECO:0000313" key="3">
    <source>
        <dbReference type="Proteomes" id="UP000426328"/>
    </source>
</evidence>
<reference evidence="2 3" key="2">
    <citation type="submission" date="2019-10" db="EMBL/GenBank/DDBJ databases">
        <title>Genome Sequences from Six Type Strain Members of the Archaeal Family Sulfolobaceae: Acidianus ambivalens, Acidianus infernus, Metallosphaera prunae, Stygiolobus azoricus, Sulfolobus metallicus, and Sulfurisphaera ohwakuensis.</title>
        <authorList>
            <person name="Counts J.A."/>
            <person name="Kelly R.M."/>
        </authorList>
    </citation>
    <scope>NUCLEOTIDE SEQUENCE [LARGE SCALE GENOMIC DNA]</scope>
    <source>
        <strain evidence="2 3">LEI 10</strain>
    </source>
</reference>
<protein>
    <submittedName>
        <fullName evidence="2">Uncharacterized protein</fullName>
    </submittedName>
</protein>
<accession>A0A650CV69</accession>
<evidence type="ECO:0000313" key="4">
    <source>
        <dbReference type="Proteomes" id="UP000474054"/>
    </source>
</evidence>
<dbReference type="RefSeq" id="WP_155861092.1">
    <property type="nucleotide sequence ID" value="NZ_CP045482.1"/>
</dbReference>
<sequence>MDVVKEYLNLKPSKKIKILDIEIPCDTECLRNSNFKELLNNENFKEQLEILDSLENLIDDNINTLLQELEFKFSNYHVNLENLAYTIYKIVEEGGNVIVGNNSIIFEDKVIAKGGEFNSFYEVAKLIDEIKNDENIRSLCDEIKYLADSLWEHFNKNLRRVLNES</sequence>
<dbReference type="Proteomes" id="UP000474054">
    <property type="component" value="Unassembled WGS sequence"/>
</dbReference>
<reference evidence="1 4" key="1">
    <citation type="submission" date="2019-10" db="EMBL/GenBank/DDBJ databases">
        <title>Comparative genomics of sulfur disproportionating microorganisms.</title>
        <authorList>
            <person name="Ward L.M."/>
            <person name="Bertran E."/>
            <person name="Johnston D."/>
        </authorList>
    </citation>
    <scope>NUCLEOTIDE SEQUENCE [LARGE SCALE GENOMIC DNA]</scope>
    <source>
        <strain evidence="1 4">DSM 3772</strain>
    </source>
</reference>
<dbReference type="GeneID" id="42779274"/>
<proteinExistence type="predicted"/>
<dbReference type="EMBL" id="WHYS01000002">
    <property type="protein sequence ID" value="MQL55837.1"/>
    <property type="molecule type" value="Genomic_DNA"/>
</dbReference>
<keyword evidence="3" id="KW-1185">Reference proteome</keyword>
<dbReference type="EMBL" id="CP045482">
    <property type="protein sequence ID" value="QGR21595.1"/>
    <property type="molecule type" value="Genomic_DNA"/>
</dbReference>
<organism evidence="2 3">
    <name type="scientific">Acidianus ambivalens</name>
    <name type="common">Desulfurolobus ambivalens</name>
    <dbReference type="NCBI Taxonomy" id="2283"/>
    <lineage>
        <taxon>Archaea</taxon>
        <taxon>Thermoproteota</taxon>
        <taxon>Thermoprotei</taxon>
        <taxon>Sulfolobales</taxon>
        <taxon>Sulfolobaceae</taxon>
        <taxon>Acidianus</taxon>
    </lineage>
</organism>
<dbReference type="AlphaFoldDB" id="A0A650CV69"/>
<evidence type="ECO:0000313" key="1">
    <source>
        <dbReference type="EMBL" id="MQL55837.1"/>
    </source>
</evidence>
<evidence type="ECO:0000313" key="2">
    <source>
        <dbReference type="EMBL" id="QGR21595.1"/>
    </source>
</evidence>
<dbReference type="KEGG" id="aamb:D1866_06010"/>
<gene>
    <name evidence="2" type="ORF">D1866_06010</name>
    <name evidence="1" type="ORF">GFB69_08815</name>
</gene>
<name>A0A650CV69_ACIAM</name>